<organism evidence="1 2">
    <name type="scientific">Dendrobium chrysotoxum</name>
    <name type="common">Orchid</name>
    <dbReference type="NCBI Taxonomy" id="161865"/>
    <lineage>
        <taxon>Eukaryota</taxon>
        <taxon>Viridiplantae</taxon>
        <taxon>Streptophyta</taxon>
        <taxon>Embryophyta</taxon>
        <taxon>Tracheophyta</taxon>
        <taxon>Spermatophyta</taxon>
        <taxon>Magnoliopsida</taxon>
        <taxon>Liliopsida</taxon>
        <taxon>Asparagales</taxon>
        <taxon>Orchidaceae</taxon>
        <taxon>Epidendroideae</taxon>
        <taxon>Malaxideae</taxon>
        <taxon>Dendrobiinae</taxon>
        <taxon>Dendrobium</taxon>
    </lineage>
</organism>
<gene>
    <name evidence="1" type="ORF">IEQ34_019245</name>
</gene>
<keyword evidence="2" id="KW-1185">Reference proteome</keyword>
<evidence type="ECO:0000313" key="1">
    <source>
        <dbReference type="EMBL" id="KAH0451946.1"/>
    </source>
</evidence>
<protein>
    <submittedName>
        <fullName evidence="1">Uncharacterized protein</fullName>
    </submittedName>
</protein>
<evidence type="ECO:0000313" key="2">
    <source>
        <dbReference type="Proteomes" id="UP000775213"/>
    </source>
</evidence>
<proteinExistence type="predicted"/>
<dbReference type="EMBL" id="JAGFBR010000017">
    <property type="protein sequence ID" value="KAH0451946.1"/>
    <property type="molecule type" value="Genomic_DNA"/>
</dbReference>
<sequence>MRFSSPFKADDVASIITSDSLIIVRKKFHFPNDLVMKVPKKPDRFYSPAPGFLTNLLEKWEKLKDLSIPLHVRVEDLLMMLNLPDVDILHYEVHYLTIYVNEEYLFKMGLYTQAGRSHTYMLKNSAKVMEVVIHTLKVSPKRSGNQSDPKAFKKKKLLQRMDLEIELTKTLKDWNNEIVKVKYLQGEYK</sequence>
<dbReference type="Proteomes" id="UP000775213">
    <property type="component" value="Unassembled WGS sequence"/>
</dbReference>
<accession>A0AAV7G6J2</accession>
<reference evidence="1 2" key="1">
    <citation type="journal article" date="2021" name="Hortic Res">
        <title>Chromosome-scale assembly of the Dendrobium chrysotoxum genome enhances the understanding of orchid evolution.</title>
        <authorList>
            <person name="Zhang Y."/>
            <person name="Zhang G.Q."/>
            <person name="Zhang D."/>
            <person name="Liu X.D."/>
            <person name="Xu X.Y."/>
            <person name="Sun W.H."/>
            <person name="Yu X."/>
            <person name="Zhu X."/>
            <person name="Wang Z.W."/>
            <person name="Zhao X."/>
            <person name="Zhong W.Y."/>
            <person name="Chen H."/>
            <person name="Yin W.L."/>
            <person name="Huang T."/>
            <person name="Niu S.C."/>
            <person name="Liu Z.J."/>
        </authorList>
    </citation>
    <scope>NUCLEOTIDE SEQUENCE [LARGE SCALE GENOMIC DNA]</scope>
    <source>
        <strain evidence="1">Lindl</strain>
    </source>
</reference>
<dbReference type="AlphaFoldDB" id="A0AAV7G6J2"/>
<name>A0AAV7G6J2_DENCH</name>
<comment type="caution">
    <text evidence="1">The sequence shown here is derived from an EMBL/GenBank/DDBJ whole genome shotgun (WGS) entry which is preliminary data.</text>
</comment>